<dbReference type="EMBL" id="JACEFB010000007">
    <property type="protein sequence ID" value="MBA2226627.1"/>
    <property type="molecule type" value="Genomic_DNA"/>
</dbReference>
<dbReference type="SUPFAM" id="SSF53474">
    <property type="entry name" value="alpha/beta-Hydrolases"/>
    <property type="match status" value="1"/>
</dbReference>
<reference evidence="4 5" key="1">
    <citation type="submission" date="2020-07" db="EMBL/GenBank/DDBJ databases">
        <title>Thermogemmata thermophila gen. nov., sp. nov., a novel moderate thermophilic planctomycete from a Kamchatka hot spring.</title>
        <authorList>
            <person name="Elcheninov A.G."/>
            <person name="Podosokorskaya O.A."/>
            <person name="Kovaleva O.L."/>
            <person name="Novikov A."/>
            <person name="Bonch-Osmolovskaya E.A."/>
            <person name="Toshchakov S.V."/>
            <person name="Kublanov I.V."/>
        </authorList>
    </citation>
    <scope>NUCLEOTIDE SEQUENCE [LARGE SCALE GENOMIC DNA]</scope>
    <source>
        <strain evidence="4 5">2918</strain>
    </source>
</reference>
<comment type="caution">
    <text evidence="4">The sequence shown here is derived from an EMBL/GenBank/DDBJ whole genome shotgun (WGS) entry which is preliminary data.</text>
</comment>
<gene>
    <name evidence="4" type="ORF">H0921_10690</name>
</gene>
<accession>A0A7V9ACB7</accession>
<feature type="domain" description="Peptidase S9 prolyl oligopeptidase catalytic" evidence="3">
    <location>
        <begin position="220"/>
        <end position="284"/>
    </location>
</feature>
<evidence type="ECO:0000256" key="1">
    <source>
        <dbReference type="ARBA" id="ARBA00022801"/>
    </source>
</evidence>
<feature type="chain" id="PRO_5031076847" evidence="2">
    <location>
        <begin position="22"/>
        <end position="396"/>
    </location>
</feature>
<dbReference type="Pfam" id="PF00326">
    <property type="entry name" value="Peptidase_S9"/>
    <property type="match status" value="1"/>
</dbReference>
<dbReference type="AlphaFoldDB" id="A0A7V9ACB7"/>
<proteinExistence type="predicted"/>
<dbReference type="InterPro" id="IPR029058">
    <property type="entry name" value="AB_hydrolase_fold"/>
</dbReference>
<evidence type="ECO:0000313" key="5">
    <source>
        <dbReference type="Proteomes" id="UP000542342"/>
    </source>
</evidence>
<dbReference type="PANTHER" id="PTHR22946">
    <property type="entry name" value="DIENELACTONE HYDROLASE DOMAIN-CONTAINING PROTEIN-RELATED"/>
    <property type="match status" value="1"/>
</dbReference>
<keyword evidence="1" id="KW-0378">Hydrolase</keyword>
<dbReference type="GO" id="GO:0006508">
    <property type="term" value="P:proteolysis"/>
    <property type="evidence" value="ECO:0007669"/>
    <property type="project" value="InterPro"/>
</dbReference>
<keyword evidence="5" id="KW-1185">Reference proteome</keyword>
<protein>
    <submittedName>
        <fullName evidence="4">Prolyl oligopeptidase family serine peptidase</fullName>
    </submittedName>
</protein>
<dbReference type="GO" id="GO:0008236">
    <property type="term" value="F:serine-type peptidase activity"/>
    <property type="evidence" value="ECO:0007669"/>
    <property type="project" value="InterPro"/>
</dbReference>
<evidence type="ECO:0000313" key="4">
    <source>
        <dbReference type="EMBL" id="MBA2226627.1"/>
    </source>
</evidence>
<evidence type="ECO:0000259" key="3">
    <source>
        <dbReference type="Pfam" id="PF00326"/>
    </source>
</evidence>
<feature type="signal peptide" evidence="2">
    <location>
        <begin position="1"/>
        <end position="21"/>
    </location>
</feature>
<dbReference type="InterPro" id="IPR050261">
    <property type="entry name" value="FrsA_esterase"/>
</dbReference>
<dbReference type="Gene3D" id="3.40.50.1820">
    <property type="entry name" value="alpha/beta hydrolase"/>
    <property type="match status" value="1"/>
</dbReference>
<sequence>MSRQRRWLAVLLLALALPVLAADGNDVFDPLAWLRARKLGKLTTVTPQSGKPLRRLAATTLEEWHKERALYQQAFRELIGPWPSERPPLQARVLERKEFAQFIRYKVGFRSLPSEAEYASEIRAWLFVPTVPKPPRPAIVVLHQTVPQGKDEPAGVRATLPWLAHALYYAQRGYVTLAPDAIGYGERTAGGTARTGFELADAAPILDRHPPMTLLGLMLYDVTRCVDYLETRPEVDRDRIGVLGHSQGGLLVNCVLGLEPRFRVGIASCGYGLFRTDQLFPQRWAGKNSAYLPRLALYAGQADELPLDFLHILALAAPRPHLIQTCLGDTIWTPPAVAENAFVMKELKRVRSFYGQEAEAHLVSIEPGGGDRHKNHGWYPETQKAADALLDKVLQP</sequence>
<dbReference type="InterPro" id="IPR001375">
    <property type="entry name" value="Peptidase_S9_cat"/>
</dbReference>
<organism evidence="4 5">
    <name type="scientific">Thermogemmata fonticola</name>
    <dbReference type="NCBI Taxonomy" id="2755323"/>
    <lineage>
        <taxon>Bacteria</taxon>
        <taxon>Pseudomonadati</taxon>
        <taxon>Planctomycetota</taxon>
        <taxon>Planctomycetia</taxon>
        <taxon>Gemmatales</taxon>
        <taxon>Gemmataceae</taxon>
        <taxon>Thermogemmata</taxon>
    </lineage>
</organism>
<dbReference type="RefSeq" id="WP_194538075.1">
    <property type="nucleotide sequence ID" value="NZ_JACEFB010000007.1"/>
</dbReference>
<name>A0A7V9ACB7_9BACT</name>
<evidence type="ECO:0000256" key="2">
    <source>
        <dbReference type="SAM" id="SignalP"/>
    </source>
</evidence>
<dbReference type="PANTHER" id="PTHR22946:SF9">
    <property type="entry name" value="POLYKETIDE TRANSFERASE AF380"/>
    <property type="match status" value="1"/>
</dbReference>
<dbReference type="GO" id="GO:0052689">
    <property type="term" value="F:carboxylic ester hydrolase activity"/>
    <property type="evidence" value="ECO:0007669"/>
    <property type="project" value="UniProtKB-ARBA"/>
</dbReference>
<dbReference type="Proteomes" id="UP000542342">
    <property type="component" value="Unassembled WGS sequence"/>
</dbReference>
<keyword evidence="2" id="KW-0732">Signal</keyword>